<sequence length="283" mass="31538">MQPLHKGKVRDVYSDRPGEVILVASDRVSVYDVVLPTPIPDKGKVLTALSLWWFDQLADVVPNHVISADDVPDEWRGRAIRCRQVEILPVECVARGYLAGSGWTSYQESGTVSGVELPPGLVEGSRLPEPIFTPTTKTPPELGHDEPMTYDEVVAVTGDAVAAQLRDTTLTLYRRAAELMEQRGILLVDTKVEFGLAPDGTLVLADEVITPDSSRFWQASQWEPGRRQVSYDKQVVRDWAQDLGTWDKTPPGPAIPDDVVEKTRAVYVEMYERITGRSWSERP</sequence>
<dbReference type="GO" id="GO:0004639">
    <property type="term" value="F:phosphoribosylaminoimidazolesuccinocarboxamide synthase activity"/>
    <property type="evidence" value="ECO:0007669"/>
    <property type="project" value="UniProtKB-UniRule"/>
</dbReference>
<comment type="pathway">
    <text evidence="1 11">Purine metabolism; IMP biosynthesis via de novo pathway; 5-amino-1-(5-phospho-D-ribosyl)imidazole-4-carboxamide from 5-amino-1-(5-phospho-D-ribosyl)imidazole-4-carboxylate: step 1/2.</text>
</comment>
<dbReference type="PROSITE" id="PS01057">
    <property type="entry name" value="SAICAR_SYNTHETASE_1"/>
    <property type="match status" value="1"/>
</dbReference>
<keyword evidence="15" id="KW-1185">Reference proteome</keyword>
<comment type="catalytic activity">
    <reaction evidence="10 11">
        <text>5-amino-1-(5-phospho-D-ribosyl)imidazole-4-carboxylate + L-aspartate + ATP = (2S)-2-[5-amino-1-(5-phospho-beta-D-ribosyl)imidazole-4-carboxamido]succinate + ADP + phosphate + 2 H(+)</text>
        <dbReference type="Rhea" id="RHEA:22628"/>
        <dbReference type="ChEBI" id="CHEBI:15378"/>
        <dbReference type="ChEBI" id="CHEBI:29991"/>
        <dbReference type="ChEBI" id="CHEBI:30616"/>
        <dbReference type="ChEBI" id="CHEBI:43474"/>
        <dbReference type="ChEBI" id="CHEBI:58443"/>
        <dbReference type="ChEBI" id="CHEBI:77657"/>
        <dbReference type="ChEBI" id="CHEBI:456216"/>
        <dbReference type="EC" id="6.3.2.6"/>
    </reaction>
</comment>
<keyword evidence="8 11" id="KW-0067">ATP-binding</keyword>
<dbReference type="UniPathway" id="UPA00074">
    <property type="reaction ID" value="UER00131"/>
</dbReference>
<evidence type="ECO:0000256" key="8">
    <source>
        <dbReference type="ARBA" id="ARBA00022840"/>
    </source>
</evidence>
<dbReference type="InterPro" id="IPR028923">
    <property type="entry name" value="SAICAR_synt/ADE2_N"/>
</dbReference>
<evidence type="ECO:0000256" key="4">
    <source>
        <dbReference type="ARBA" id="ARBA00016460"/>
    </source>
</evidence>
<dbReference type="CDD" id="cd01414">
    <property type="entry name" value="SAICAR_synt_Sc"/>
    <property type="match status" value="1"/>
</dbReference>
<feature type="region of interest" description="Disordered" evidence="12">
    <location>
        <begin position="126"/>
        <end position="145"/>
    </location>
</feature>
<reference evidence="14 15" key="1">
    <citation type="submission" date="2019-02" db="EMBL/GenBank/DDBJ databases">
        <title>Draft genome sequences of novel Actinobacteria.</title>
        <authorList>
            <person name="Sahin N."/>
            <person name="Ay H."/>
            <person name="Saygin H."/>
        </authorList>
    </citation>
    <scope>NUCLEOTIDE SEQUENCE [LARGE SCALE GENOMIC DNA]</scope>
    <source>
        <strain evidence="14 15">8K307</strain>
    </source>
</reference>
<evidence type="ECO:0000256" key="6">
    <source>
        <dbReference type="ARBA" id="ARBA00022741"/>
    </source>
</evidence>
<evidence type="ECO:0000313" key="14">
    <source>
        <dbReference type="EMBL" id="TDD69307.1"/>
    </source>
</evidence>
<evidence type="ECO:0000256" key="3">
    <source>
        <dbReference type="ARBA" id="ARBA00012217"/>
    </source>
</evidence>
<dbReference type="Pfam" id="PF01259">
    <property type="entry name" value="SAICAR_synt"/>
    <property type="match status" value="1"/>
</dbReference>
<dbReference type="NCBIfam" id="NF010568">
    <property type="entry name" value="PRK13961.1"/>
    <property type="match status" value="1"/>
</dbReference>
<dbReference type="Gene3D" id="3.30.470.20">
    <property type="entry name" value="ATP-grasp fold, B domain"/>
    <property type="match status" value="1"/>
</dbReference>
<dbReference type="EC" id="6.3.2.6" evidence="3 11"/>
<dbReference type="InterPro" id="IPR018236">
    <property type="entry name" value="SAICAR_synthetase_CS"/>
</dbReference>
<keyword evidence="7 11" id="KW-0658">Purine biosynthesis</keyword>
<dbReference type="GO" id="GO:0006189">
    <property type="term" value="P:'de novo' IMP biosynthetic process"/>
    <property type="evidence" value="ECO:0007669"/>
    <property type="project" value="UniProtKB-UniRule"/>
</dbReference>
<evidence type="ECO:0000313" key="15">
    <source>
        <dbReference type="Proteomes" id="UP000295217"/>
    </source>
</evidence>
<evidence type="ECO:0000256" key="11">
    <source>
        <dbReference type="HAMAP-Rule" id="MF_00137"/>
    </source>
</evidence>
<dbReference type="Proteomes" id="UP000295217">
    <property type="component" value="Unassembled WGS sequence"/>
</dbReference>
<dbReference type="InterPro" id="IPR001636">
    <property type="entry name" value="SAICAR_synth"/>
</dbReference>
<dbReference type="AlphaFoldDB" id="A0A4V6PEH3"/>
<evidence type="ECO:0000256" key="2">
    <source>
        <dbReference type="ARBA" id="ARBA00010190"/>
    </source>
</evidence>
<evidence type="ECO:0000256" key="1">
    <source>
        <dbReference type="ARBA" id="ARBA00004672"/>
    </source>
</evidence>
<dbReference type="NCBIfam" id="TIGR00081">
    <property type="entry name" value="purC"/>
    <property type="match status" value="1"/>
</dbReference>
<keyword evidence="6 11" id="KW-0547">Nucleotide-binding</keyword>
<dbReference type="Gene3D" id="3.30.200.20">
    <property type="entry name" value="Phosphorylase Kinase, domain 1"/>
    <property type="match status" value="1"/>
</dbReference>
<evidence type="ECO:0000256" key="5">
    <source>
        <dbReference type="ARBA" id="ARBA00022598"/>
    </source>
</evidence>
<dbReference type="PANTHER" id="PTHR43700">
    <property type="entry name" value="PHOSPHORIBOSYLAMINOIMIDAZOLE-SUCCINOCARBOXAMIDE SYNTHASE"/>
    <property type="match status" value="1"/>
</dbReference>
<evidence type="ECO:0000256" key="9">
    <source>
        <dbReference type="ARBA" id="ARBA00030409"/>
    </source>
</evidence>
<comment type="similarity">
    <text evidence="2 11">Belongs to the SAICAR synthetase family.</text>
</comment>
<keyword evidence="5 11" id="KW-0436">Ligase</keyword>
<name>A0A4V6PEH3_9ACTN</name>
<dbReference type="SUPFAM" id="SSF56104">
    <property type="entry name" value="SAICAR synthase-like"/>
    <property type="match status" value="1"/>
</dbReference>
<dbReference type="GO" id="GO:0005524">
    <property type="term" value="F:ATP binding"/>
    <property type="evidence" value="ECO:0007669"/>
    <property type="project" value="UniProtKB-KW"/>
</dbReference>
<dbReference type="GO" id="GO:0005737">
    <property type="term" value="C:cytoplasm"/>
    <property type="evidence" value="ECO:0007669"/>
    <property type="project" value="TreeGrafter"/>
</dbReference>
<dbReference type="RefSeq" id="WP_132103630.1">
    <property type="nucleotide sequence ID" value="NZ_SMLB01000015.1"/>
</dbReference>
<feature type="domain" description="SAICAR synthetase/ADE2 N-terminal" evidence="13">
    <location>
        <begin position="4"/>
        <end position="248"/>
    </location>
</feature>
<dbReference type="EMBL" id="SMLB01000015">
    <property type="protein sequence ID" value="TDD69307.1"/>
    <property type="molecule type" value="Genomic_DNA"/>
</dbReference>
<proteinExistence type="inferred from homology"/>
<dbReference type="FunFam" id="3.30.470.20:FF:000015">
    <property type="entry name" value="Phosphoribosylaminoimidazole-succinocarboxamide synthase"/>
    <property type="match status" value="1"/>
</dbReference>
<comment type="caution">
    <text evidence="14">The sequence shown here is derived from an EMBL/GenBank/DDBJ whole genome shotgun (WGS) entry which is preliminary data.</text>
</comment>
<gene>
    <name evidence="11" type="primary">purC</name>
    <name evidence="14" type="ORF">E1262_13380</name>
</gene>
<evidence type="ECO:0000259" key="13">
    <source>
        <dbReference type="Pfam" id="PF01259"/>
    </source>
</evidence>
<protein>
    <recommendedName>
        <fullName evidence="4 11">Phosphoribosylaminoimidazole-succinocarboxamide synthase</fullName>
        <ecNumber evidence="3 11">6.3.2.6</ecNumber>
    </recommendedName>
    <alternativeName>
        <fullName evidence="9 11">SAICAR synthetase</fullName>
    </alternativeName>
</protein>
<evidence type="ECO:0000256" key="7">
    <source>
        <dbReference type="ARBA" id="ARBA00022755"/>
    </source>
</evidence>
<dbReference type="PANTHER" id="PTHR43700:SF1">
    <property type="entry name" value="PHOSPHORIBOSYLAMINOIMIDAZOLE-SUCCINOCARBOXAMIDE SYNTHASE"/>
    <property type="match status" value="1"/>
</dbReference>
<dbReference type="HAMAP" id="MF_00137">
    <property type="entry name" value="SAICAR_synth"/>
    <property type="match status" value="1"/>
</dbReference>
<organism evidence="14 15">
    <name type="scientific">Jiangella aurantiaca</name>
    <dbReference type="NCBI Taxonomy" id="2530373"/>
    <lineage>
        <taxon>Bacteria</taxon>
        <taxon>Bacillati</taxon>
        <taxon>Actinomycetota</taxon>
        <taxon>Actinomycetes</taxon>
        <taxon>Jiangellales</taxon>
        <taxon>Jiangellaceae</taxon>
        <taxon>Jiangella</taxon>
    </lineage>
</organism>
<accession>A0A4V6PEH3</accession>
<dbReference type="OrthoDB" id="9801549at2"/>
<evidence type="ECO:0000256" key="10">
    <source>
        <dbReference type="ARBA" id="ARBA00048475"/>
    </source>
</evidence>
<evidence type="ECO:0000256" key="12">
    <source>
        <dbReference type="SAM" id="MobiDB-lite"/>
    </source>
</evidence>